<dbReference type="InterPro" id="IPR036388">
    <property type="entry name" value="WH-like_DNA-bd_sf"/>
</dbReference>
<reference evidence="2 3" key="1">
    <citation type="submission" date="2018-11" db="EMBL/GenBank/DDBJ databases">
        <title>Taxonoimc description of Halomarina strain SPP-AMP-1.</title>
        <authorList>
            <person name="Pal Y."/>
            <person name="Srinivasana K."/>
            <person name="Verma A."/>
            <person name="Kumar P."/>
        </authorList>
    </citation>
    <scope>NUCLEOTIDE SEQUENCE [LARGE SCALE GENOMIC DNA]</scope>
    <source>
        <strain evidence="2 3">SPP-AMP-1</strain>
    </source>
</reference>
<proteinExistence type="predicted"/>
<keyword evidence="3" id="KW-1185">Reference proteome</keyword>
<dbReference type="SMART" id="SM00346">
    <property type="entry name" value="HTH_ICLR"/>
    <property type="match status" value="1"/>
</dbReference>
<dbReference type="PROSITE" id="PS51077">
    <property type="entry name" value="HTH_ICLR"/>
    <property type="match status" value="1"/>
</dbReference>
<dbReference type="AlphaFoldDB" id="A0A3P3RFX8"/>
<accession>A0A3P3RFX8</accession>
<gene>
    <name evidence="2" type="ORF">EIK79_06015</name>
</gene>
<organism evidence="2 3">
    <name type="scientific">Halocatena pleomorpha</name>
    <dbReference type="NCBI Taxonomy" id="1785090"/>
    <lineage>
        <taxon>Archaea</taxon>
        <taxon>Methanobacteriati</taxon>
        <taxon>Methanobacteriota</taxon>
        <taxon>Stenosarchaea group</taxon>
        <taxon>Halobacteria</taxon>
        <taxon>Halobacteriales</taxon>
        <taxon>Natronomonadaceae</taxon>
        <taxon>Halocatena</taxon>
    </lineage>
</organism>
<protein>
    <submittedName>
        <fullName evidence="2">ArsR family transcriptional regulator</fullName>
    </submittedName>
</protein>
<evidence type="ECO:0000313" key="2">
    <source>
        <dbReference type="EMBL" id="RRJ31818.1"/>
    </source>
</evidence>
<dbReference type="Proteomes" id="UP000282322">
    <property type="component" value="Unassembled WGS sequence"/>
</dbReference>
<dbReference type="EMBL" id="RRCH01000012">
    <property type="protein sequence ID" value="RRJ31818.1"/>
    <property type="molecule type" value="Genomic_DNA"/>
</dbReference>
<dbReference type="SUPFAM" id="SSF46785">
    <property type="entry name" value="Winged helix' DNA-binding domain"/>
    <property type="match status" value="1"/>
</dbReference>
<dbReference type="InterPro" id="IPR036390">
    <property type="entry name" value="WH_DNA-bd_sf"/>
</dbReference>
<name>A0A3P3RFX8_9EURY</name>
<dbReference type="Pfam" id="PF09339">
    <property type="entry name" value="HTH_IclR"/>
    <property type="match status" value="1"/>
</dbReference>
<dbReference type="RefSeq" id="WP_124954228.1">
    <property type="nucleotide sequence ID" value="NZ_RRCH01000012.1"/>
</dbReference>
<dbReference type="PANTHER" id="PTHR30136:SF35">
    <property type="entry name" value="HTH-TYPE TRANSCRIPTIONAL REGULATOR RV1719"/>
    <property type="match status" value="1"/>
</dbReference>
<dbReference type="GO" id="GO:0003677">
    <property type="term" value="F:DNA binding"/>
    <property type="evidence" value="ECO:0007669"/>
    <property type="project" value="InterPro"/>
</dbReference>
<feature type="domain" description="HTH iclR-type" evidence="1">
    <location>
        <begin position="16"/>
        <end position="75"/>
    </location>
</feature>
<dbReference type="PANTHER" id="PTHR30136">
    <property type="entry name" value="HELIX-TURN-HELIX TRANSCRIPTIONAL REGULATOR, ICLR FAMILY"/>
    <property type="match status" value="1"/>
</dbReference>
<dbReference type="Gene3D" id="1.10.10.10">
    <property type="entry name" value="Winged helix-like DNA-binding domain superfamily/Winged helix DNA-binding domain"/>
    <property type="match status" value="1"/>
</dbReference>
<dbReference type="GO" id="GO:0045892">
    <property type="term" value="P:negative regulation of DNA-templated transcription"/>
    <property type="evidence" value="ECO:0007669"/>
    <property type="project" value="TreeGrafter"/>
</dbReference>
<evidence type="ECO:0000259" key="1">
    <source>
        <dbReference type="PROSITE" id="PS51077"/>
    </source>
</evidence>
<dbReference type="InterPro" id="IPR050707">
    <property type="entry name" value="HTH_MetabolicPath_Reg"/>
</dbReference>
<dbReference type="GO" id="GO:0003700">
    <property type="term" value="F:DNA-binding transcription factor activity"/>
    <property type="evidence" value="ECO:0007669"/>
    <property type="project" value="TreeGrafter"/>
</dbReference>
<evidence type="ECO:0000313" key="3">
    <source>
        <dbReference type="Proteomes" id="UP000282322"/>
    </source>
</evidence>
<comment type="caution">
    <text evidence="2">The sequence shown here is derived from an EMBL/GenBank/DDBJ whole genome shotgun (WGS) entry which is preliminary data.</text>
</comment>
<sequence>MDSNTKGIENNPTNPIQTVEHALAIVEAVEQSNGARVSELDTRLDLTKSTIYNHLAALQHNGYGVKQGDTYHVGLQWLRFGGHARDRRHLYRTAKQTVDTVAKQT</sequence>
<dbReference type="InterPro" id="IPR005471">
    <property type="entry name" value="Tscrpt_reg_IclR_N"/>
</dbReference>